<comment type="similarity">
    <text evidence="8">Belongs to the REI1 family.</text>
</comment>
<dbReference type="InterPro" id="IPR003604">
    <property type="entry name" value="Matrin/U1-like-C_Znf_C2H2"/>
</dbReference>
<feature type="domain" description="C2H2-type" evidence="10">
    <location>
        <begin position="83"/>
        <end position="105"/>
    </location>
</feature>
<keyword evidence="7" id="KW-0862">Zinc</keyword>
<dbReference type="GO" id="GO:0008270">
    <property type="term" value="F:zinc ion binding"/>
    <property type="evidence" value="ECO:0007669"/>
    <property type="project" value="UniProtKB-KW"/>
</dbReference>
<dbReference type="PROSITE" id="PS00028">
    <property type="entry name" value="ZINC_FINGER_C2H2_1"/>
    <property type="match status" value="2"/>
</dbReference>
<dbReference type="Pfam" id="PF12756">
    <property type="entry name" value="zf-C2H2_2"/>
    <property type="match status" value="1"/>
</dbReference>
<dbReference type="InterPro" id="IPR013087">
    <property type="entry name" value="Znf_C2H2_type"/>
</dbReference>
<evidence type="ECO:0000256" key="3">
    <source>
        <dbReference type="ARBA" id="ARBA00022517"/>
    </source>
</evidence>
<name>A0AAF0DYC7_9BASI</name>
<dbReference type="Pfam" id="PF12171">
    <property type="entry name" value="zf-C2H2_jaz"/>
    <property type="match status" value="1"/>
</dbReference>
<evidence type="ECO:0000256" key="7">
    <source>
        <dbReference type="ARBA" id="ARBA00022833"/>
    </source>
</evidence>
<dbReference type="SUPFAM" id="SSF57667">
    <property type="entry name" value="beta-beta-alpha zinc fingers"/>
    <property type="match status" value="2"/>
</dbReference>
<dbReference type="Proteomes" id="UP001214603">
    <property type="component" value="Chromosome 2"/>
</dbReference>
<gene>
    <name evidence="11" type="primary">REI1</name>
    <name evidence="11" type="ORF">MOBT1_001129</name>
</gene>
<evidence type="ECO:0000259" key="10">
    <source>
        <dbReference type="PROSITE" id="PS00028"/>
    </source>
</evidence>
<dbReference type="EMBL" id="CP119935">
    <property type="protein sequence ID" value="WFD02446.1"/>
    <property type="molecule type" value="Genomic_DNA"/>
</dbReference>
<evidence type="ECO:0000256" key="9">
    <source>
        <dbReference type="SAM" id="MobiDB-lite"/>
    </source>
</evidence>
<feature type="region of interest" description="Disordered" evidence="9">
    <location>
        <begin position="284"/>
        <end position="326"/>
    </location>
</feature>
<dbReference type="InterPro" id="IPR036236">
    <property type="entry name" value="Znf_C2H2_sf"/>
</dbReference>
<dbReference type="GO" id="GO:0003676">
    <property type="term" value="F:nucleic acid binding"/>
    <property type="evidence" value="ECO:0007669"/>
    <property type="project" value="InterPro"/>
</dbReference>
<keyword evidence="3" id="KW-0690">Ribosome biogenesis</keyword>
<dbReference type="SMART" id="SM00451">
    <property type="entry name" value="ZnF_U1"/>
    <property type="match status" value="2"/>
</dbReference>
<dbReference type="PANTHER" id="PTHR13182:SF8">
    <property type="entry name" value="CYTOPLASMIC 60S SUBUNIT BIOGENESIS FACTOR ZNF622"/>
    <property type="match status" value="1"/>
</dbReference>
<feature type="compositionally biased region" description="Basic and acidic residues" evidence="9">
    <location>
        <begin position="117"/>
        <end position="136"/>
    </location>
</feature>
<feature type="compositionally biased region" description="Basic residues" evidence="9">
    <location>
        <begin position="102"/>
        <end position="116"/>
    </location>
</feature>
<dbReference type="SMART" id="SM00355">
    <property type="entry name" value="ZnF_C2H2"/>
    <property type="match status" value="4"/>
</dbReference>
<evidence type="ECO:0000256" key="5">
    <source>
        <dbReference type="ARBA" id="ARBA00022737"/>
    </source>
</evidence>
<dbReference type="PANTHER" id="PTHR13182">
    <property type="entry name" value="ZINC FINGER PROTEIN 622"/>
    <property type="match status" value="1"/>
</dbReference>
<evidence type="ECO:0000256" key="1">
    <source>
        <dbReference type="ARBA" id="ARBA00004496"/>
    </source>
</evidence>
<dbReference type="GO" id="GO:0042273">
    <property type="term" value="P:ribosomal large subunit biogenesis"/>
    <property type="evidence" value="ECO:0007669"/>
    <property type="project" value="TreeGrafter"/>
</dbReference>
<evidence type="ECO:0000313" key="11">
    <source>
        <dbReference type="EMBL" id="WFD02446.1"/>
    </source>
</evidence>
<dbReference type="Gene3D" id="3.30.160.60">
    <property type="entry name" value="Classic Zinc Finger"/>
    <property type="match status" value="1"/>
</dbReference>
<organism evidence="11 12">
    <name type="scientific">Malassezia obtusa</name>
    <dbReference type="NCBI Taxonomy" id="76774"/>
    <lineage>
        <taxon>Eukaryota</taxon>
        <taxon>Fungi</taxon>
        <taxon>Dikarya</taxon>
        <taxon>Basidiomycota</taxon>
        <taxon>Ustilaginomycotina</taxon>
        <taxon>Malasseziomycetes</taxon>
        <taxon>Malasseziales</taxon>
        <taxon>Malasseziaceae</taxon>
        <taxon>Malassezia</taxon>
    </lineage>
</organism>
<evidence type="ECO:0000256" key="4">
    <source>
        <dbReference type="ARBA" id="ARBA00022723"/>
    </source>
</evidence>
<evidence type="ECO:0000256" key="6">
    <source>
        <dbReference type="ARBA" id="ARBA00022771"/>
    </source>
</evidence>
<dbReference type="AlphaFoldDB" id="A0AAF0DYC7"/>
<dbReference type="InterPro" id="IPR040025">
    <property type="entry name" value="Znf622/Rei1/Reh1"/>
</dbReference>
<evidence type="ECO:0000256" key="2">
    <source>
        <dbReference type="ARBA" id="ARBA00022490"/>
    </source>
</evidence>
<keyword evidence="12" id="KW-1185">Reference proteome</keyword>
<keyword evidence="5" id="KW-0677">Repeat</keyword>
<evidence type="ECO:0000313" key="12">
    <source>
        <dbReference type="Proteomes" id="UP001214603"/>
    </source>
</evidence>
<keyword evidence="2" id="KW-0963">Cytoplasm</keyword>
<feature type="domain" description="C2H2-type" evidence="10">
    <location>
        <begin position="18"/>
        <end position="40"/>
    </location>
</feature>
<keyword evidence="6" id="KW-0863">Zinc-finger</keyword>
<reference evidence="11" key="1">
    <citation type="submission" date="2023-03" db="EMBL/GenBank/DDBJ databases">
        <title>Mating type loci evolution in Malassezia.</title>
        <authorList>
            <person name="Coelho M.A."/>
        </authorList>
    </citation>
    <scope>NUCLEOTIDE SEQUENCE</scope>
    <source>
        <strain evidence="11">CBS 7876</strain>
    </source>
</reference>
<feature type="compositionally biased region" description="Acidic residues" evidence="9">
    <location>
        <begin position="287"/>
        <end position="317"/>
    </location>
</feature>
<accession>A0AAF0DYC7</accession>
<dbReference type="InterPro" id="IPR041661">
    <property type="entry name" value="ZN622/Rei1/Reh1_Znf-C2H2"/>
</dbReference>
<dbReference type="GO" id="GO:0005737">
    <property type="term" value="C:cytoplasm"/>
    <property type="evidence" value="ECO:0007669"/>
    <property type="project" value="UniProtKB-SubCell"/>
</dbReference>
<comment type="subcellular location">
    <subcellularLocation>
        <location evidence="1">Cytoplasm</location>
    </subcellularLocation>
</comment>
<feature type="region of interest" description="Disordered" evidence="9">
    <location>
        <begin position="97"/>
        <end position="156"/>
    </location>
</feature>
<proteinExistence type="inferred from homology"/>
<evidence type="ECO:0000256" key="8">
    <source>
        <dbReference type="ARBA" id="ARBA00034126"/>
    </source>
</evidence>
<keyword evidence="4" id="KW-0479">Metal-binding</keyword>
<feature type="compositionally biased region" description="Acidic residues" evidence="9">
    <location>
        <begin position="137"/>
        <end position="152"/>
    </location>
</feature>
<sequence length="443" mass="50004">MSAAHGGAAAGEDHVFTCLTCSVAFYTPAEQRDHFRTDLHRYNMKRRVANLAPVSAAVFNEKVQERRAALDAGAKEPETSGRCAVCSKSFASDNAYRDHMQSKKHKENAAKAAKRPAKTEEAPRKDALNVSELREALDEDAEDDEDDEEGLDDDARMERAIQKKLARARRIDPAAECMFCSQAQASLEQSLEHMKSAHGFFLPEQKYLVDAKGLLGYLADKVSVGNVCLWCNGRGRGFHDLGAVQKHMMDKSHCKVAYDSQEDQLELADFYDFRASYPDYQKKQQEAEWEDVSDEDATDDENAEWQDDDGESDDELPPESGIRYGDSDLELVLPSGARLGHRSLQRYYRQSLWQTPASQSRAATATHGRALAHRLAGSDRLVRGDLVVGDRGGNEVVARNRGEAKEAQRHVREFRDMQRREQFKTRVGFRHNHQKHYRDALLQ</sequence>
<protein>
    <submittedName>
        <fullName evidence="11">Pre-60S factor rei1</fullName>
    </submittedName>
</protein>
<dbReference type="InterPro" id="IPR022755">
    <property type="entry name" value="Znf_C2H2_jaz"/>
</dbReference>
<dbReference type="GO" id="GO:0030687">
    <property type="term" value="C:preribosome, large subunit precursor"/>
    <property type="evidence" value="ECO:0007669"/>
    <property type="project" value="TreeGrafter"/>
</dbReference>